<reference evidence="2 3" key="1">
    <citation type="journal article" date="2018" name="Gigascience">
        <title>Genomes of trombidid mites reveal novel predicted allergens and laterally-transferred genes associated with secondary metabolism.</title>
        <authorList>
            <person name="Dong X."/>
            <person name="Chaisiri K."/>
            <person name="Xia D."/>
            <person name="Armstrong S.D."/>
            <person name="Fang Y."/>
            <person name="Donnelly M.J."/>
            <person name="Kadowaki T."/>
            <person name="McGarry J.W."/>
            <person name="Darby A.C."/>
            <person name="Makepeace B.L."/>
        </authorList>
    </citation>
    <scope>NUCLEOTIDE SEQUENCE [LARGE SCALE GENOMIC DNA]</scope>
    <source>
        <strain evidence="2">UoL-UT</strain>
    </source>
</reference>
<keyword evidence="3" id="KW-1185">Reference proteome</keyword>
<dbReference type="InterPro" id="IPR036865">
    <property type="entry name" value="CRAL-TRIO_dom_sf"/>
</dbReference>
<dbReference type="PANTHER" id="PTHR46384:SF1">
    <property type="entry name" value="MOTILE SPERM DOMAIN-CONTAINING PROTEIN 2"/>
    <property type="match status" value="1"/>
</dbReference>
<dbReference type="STRING" id="299467.A0A443SK03"/>
<accession>A0A443SK03</accession>
<dbReference type="InterPro" id="IPR036273">
    <property type="entry name" value="CRAL/TRIO_N_dom_sf"/>
</dbReference>
<gene>
    <name evidence="2" type="ORF">B4U80_12833</name>
</gene>
<dbReference type="VEuPathDB" id="VectorBase:LDEU004190"/>
<feature type="domain" description="CRAL-TRIO" evidence="1">
    <location>
        <begin position="97"/>
        <end position="206"/>
    </location>
</feature>
<proteinExistence type="predicted"/>
<dbReference type="InterPro" id="IPR053012">
    <property type="entry name" value="ER-organelle_contact"/>
</dbReference>
<evidence type="ECO:0000259" key="1">
    <source>
        <dbReference type="Pfam" id="PF00650"/>
    </source>
</evidence>
<dbReference type="SUPFAM" id="SSF52087">
    <property type="entry name" value="CRAL/TRIO domain"/>
    <property type="match status" value="1"/>
</dbReference>
<sequence length="230" mass="27425">MKSVGVAEIRNKFRTKYALEKERYNKEDAKRVLLDDNYLLKFIDKKKITLQEAFEEIDETLKWRNNFGVAKISANDFPEEFLSLVNLSAYVKLVNRVPVVFVRLKLCKCEKWRKTYHKFIVYILELMEKRSPNRDTQWNLVLDLMHEELSNLESDLEYFGVETFLRYFPQKISYVVIYQIPWFLWLISKLTLALLPSHFADDMNITLLDSEQTRHFLDFSDSGKCELLQG</sequence>
<evidence type="ECO:0000313" key="3">
    <source>
        <dbReference type="Proteomes" id="UP000288716"/>
    </source>
</evidence>
<dbReference type="SUPFAM" id="SSF46938">
    <property type="entry name" value="CRAL/TRIO N-terminal domain"/>
    <property type="match status" value="1"/>
</dbReference>
<name>A0A443SK03_9ACAR</name>
<dbReference type="OrthoDB" id="75724at2759"/>
<dbReference type="InterPro" id="IPR001251">
    <property type="entry name" value="CRAL-TRIO_dom"/>
</dbReference>
<dbReference type="PANTHER" id="PTHR46384">
    <property type="entry name" value="MOTILE SPERM DOMAIN-CONTAINING PROTEIN 2"/>
    <property type="match status" value="1"/>
</dbReference>
<dbReference type="AlphaFoldDB" id="A0A443SK03"/>
<dbReference type="Gene3D" id="3.40.525.10">
    <property type="entry name" value="CRAL-TRIO lipid binding domain"/>
    <property type="match status" value="1"/>
</dbReference>
<organism evidence="2 3">
    <name type="scientific">Leptotrombidium deliense</name>
    <dbReference type="NCBI Taxonomy" id="299467"/>
    <lineage>
        <taxon>Eukaryota</taxon>
        <taxon>Metazoa</taxon>
        <taxon>Ecdysozoa</taxon>
        <taxon>Arthropoda</taxon>
        <taxon>Chelicerata</taxon>
        <taxon>Arachnida</taxon>
        <taxon>Acari</taxon>
        <taxon>Acariformes</taxon>
        <taxon>Trombidiformes</taxon>
        <taxon>Prostigmata</taxon>
        <taxon>Anystina</taxon>
        <taxon>Parasitengona</taxon>
        <taxon>Trombiculoidea</taxon>
        <taxon>Trombiculidae</taxon>
        <taxon>Leptotrombidium</taxon>
    </lineage>
</organism>
<protein>
    <submittedName>
        <fullName evidence="2">Motile sperm domain-containing protein 2-like protein</fullName>
    </submittedName>
</protein>
<dbReference type="Pfam" id="PF00650">
    <property type="entry name" value="CRAL_TRIO"/>
    <property type="match status" value="1"/>
</dbReference>
<dbReference type="Proteomes" id="UP000288716">
    <property type="component" value="Unassembled WGS sequence"/>
</dbReference>
<dbReference type="GO" id="GO:0012505">
    <property type="term" value="C:endomembrane system"/>
    <property type="evidence" value="ECO:0007669"/>
    <property type="project" value="TreeGrafter"/>
</dbReference>
<evidence type="ECO:0000313" key="2">
    <source>
        <dbReference type="EMBL" id="RWS27851.1"/>
    </source>
</evidence>
<comment type="caution">
    <text evidence="2">The sequence shown here is derived from an EMBL/GenBank/DDBJ whole genome shotgun (WGS) entry which is preliminary data.</text>
</comment>
<dbReference type="EMBL" id="NCKV01001734">
    <property type="protein sequence ID" value="RWS27851.1"/>
    <property type="molecule type" value="Genomic_DNA"/>
</dbReference>
<dbReference type="GO" id="GO:0140284">
    <property type="term" value="C:endoplasmic reticulum-endosome membrane contact site"/>
    <property type="evidence" value="ECO:0007669"/>
    <property type="project" value="TreeGrafter"/>
</dbReference>